<keyword evidence="3" id="KW-1185">Reference proteome</keyword>
<evidence type="ECO:0000313" key="2">
    <source>
        <dbReference type="EMBL" id="MBW4331040.1"/>
    </source>
</evidence>
<organism evidence="2 3">
    <name type="scientific">Stakelama flava</name>
    <dbReference type="NCBI Taxonomy" id="2860338"/>
    <lineage>
        <taxon>Bacteria</taxon>
        <taxon>Pseudomonadati</taxon>
        <taxon>Pseudomonadota</taxon>
        <taxon>Alphaproteobacteria</taxon>
        <taxon>Sphingomonadales</taxon>
        <taxon>Sphingomonadaceae</taxon>
        <taxon>Stakelama</taxon>
    </lineage>
</organism>
<protein>
    <submittedName>
        <fullName evidence="2">YggT family protein</fullName>
    </submittedName>
</protein>
<evidence type="ECO:0000313" key="3">
    <source>
        <dbReference type="Proteomes" id="UP001197214"/>
    </source>
</evidence>
<dbReference type="Proteomes" id="UP001197214">
    <property type="component" value="Unassembled WGS sequence"/>
</dbReference>
<proteinExistence type="predicted"/>
<name>A0ABS6XLF0_9SPHN</name>
<dbReference type="InterPro" id="IPR003425">
    <property type="entry name" value="CCB3/YggT"/>
</dbReference>
<sequence length="114" mass="13215">MLYHSSDTLIPRRSFLNVLLDIIQVLLTLLWWIIVIQAILSWLIAFNVINTYNDFVRSVWHALGVITEPIYRPVRRVLPDFGALDLSPLVVLIVIFILQNIVIPALYVRDAYPM</sequence>
<keyword evidence="1" id="KW-0472">Membrane</keyword>
<evidence type="ECO:0000256" key="1">
    <source>
        <dbReference type="SAM" id="Phobius"/>
    </source>
</evidence>
<keyword evidence="1" id="KW-0812">Transmembrane</keyword>
<dbReference type="EMBL" id="JAHWZX010000007">
    <property type="protein sequence ID" value="MBW4331040.1"/>
    <property type="molecule type" value="Genomic_DNA"/>
</dbReference>
<gene>
    <name evidence="2" type="ORF">KY084_09165</name>
</gene>
<reference evidence="2 3" key="1">
    <citation type="submission" date="2021-07" db="EMBL/GenBank/DDBJ databases">
        <title>Stakelama flava sp. nov., a novel endophytic bacterium isolated from branch of Kandelia candel.</title>
        <authorList>
            <person name="Tuo L."/>
        </authorList>
    </citation>
    <scope>NUCLEOTIDE SEQUENCE [LARGE SCALE GENOMIC DNA]</scope>
    <source>
        <strain evidence="2 3">CBK3Z-3</strain>
    </source>
</reference>
<dbReference type="Pfam" id="PF02325">
    <property type="entry name" value="CCB3_YggT"/>
    <property type="match status" value="1"/>
</dbReference>
<feature type="transmembrane region" description="Helical" evidence="1">
    <location>
        <begin position="18"/>
        <end position="45"/>
    </location>
</feature>
<keyword evidence="1" id="KW-1133">Transmembrane helix</keyword>
<comment type="caution">
    <text evidence="2">The sequence shown here is derived from an EMBL/GenBank/DDBJ whole genome shotgun (WGS) entry which is preliminary data.</text>
</comment>
<feature type="transmembrane region" description="Helical" evidence="1">
    <location>
        <begin position="86"/>
        <end position="108"/>
    </location>
</feature>
<dbReference type="RefSeq" id="WP_219238246.1">
    <property type="nucleotide sequence ID" value="NZ_JAHWZX010000007.1"/>
</dbReference>
<accession>A0ABS6XLF0</accession>